<dbReference type="GO" id="GO:0005525">
    <property type="term" value="F:GTP binding"/>
    <property type="evidence" value="ECO:0007669"/>
    <property type="project" value="InterPro"/>
</dbReference>
<dbReference type="Proteomes" id="UP001172101">
    <property type="component" value="Unassembled WGS sequence"/>
</dbReference>
<dbReference type="InterPro" id="IPR027417">
    <property type="entry name" value="P-loop_NTPase"/>
</dbReference>
<reference evidence="2" key="1">
    <citation type="submission" date="2023-06" db="EMBL/GenBank/DDBJ databases">
        <title>Genome-scale phylogeny and comparative genomics of the fungal order Sordariales.</title>
        <authorList>
            <consortium name="Lawrence Berkeley National Laboratory"/>
            <person name="Hensen N."/>
            <person name="Bonometti L."/>
            <person name="Westerberg I."/>
            <person name="Brannstrom I.O."/>
            <person name="Guillou S."/>
            <person name="Cros-Aarteil S."/>
            <person name="Calhoun S."/>
            <person name="Haridas S."/>
            <person name="Kuo A."/>
            <person name="Mondo S."/>
            <person name="Pangilinan J."/>
            <person name="Riley R."/>
            <person name="LaButti K."/>
            <person name="Andreopoulos B."/>
            <person name="Lipzen A."/>
            <person name="Chen C."/>
            <person name="Yanf M."/>
            <person name="Daum C."/>
            <person name="Ng V."/>
            <person name="Clum A."/>
            <person name="Steindorff A."/>
            <person name="Ohm R."/>
            <person name="Martin F."/>
            <person name="Silar P."/>
            <person name="Natvig D."/>
            <person name="Lalanne C."/>
            <person name="Gautier V."/>
            <person name="Ament-velasquez S.L."/>
            <person name="Kruys A."/>
            <person name="Hutchinson M.I."/>
            <person name="Powell A.J."/>
            <person name="Barry K."/>
            <person name="Miller A.N."/>
            <person name="Grigoriev I.V."/>
            <person name="Debuchy R."/>
            <person name="Gladieux P."/>
            <person name="Thoren M.H."/>
            <person name="Johannesson H."/>
        </authorList>
    </citation>
    <scope>NUCLEOTIDE SEQUENCE</scope>
    <source>
        <strain evidence="2">SMH2392-1A</strain>
    </source>
</reference>
<gene>
    <name evidence="2" type="ORF">B0T26DRAFT_600735</name>
</gene>
<feature type="non-terminal residue" evidence="2">
    <location>
        <position position="1"/>
    </location>
</feature>
<dbReference type="CDD" id="cd00882">
    <property type="entry name" value="Ras_like_GTPase"/>
    <property type="match status" value="1"/>
</dbReference>
<dbReference type="GO" id="GO:0016787">
    <property type="term" value="F:hydrolase activity"/>
    <property type="evidence" value="ECO:0007669"/>
    <property type="project" value="UniProtKB-KW"/>
</dbReference>
<keyword evidence="2" id="KW-0378">Hydrolase</keyword>
<name>A0AA40AMN4_9PEZI</name>
<accession>A0AA40AMN4</accession>
<dbReference type="SUPFAM" id="SSF52540">
    <property type="entry name" value="P-loop containing nucleoside triphosphate hydrolases"/>
    <property type="match status" value="1"/>
</dbReference>
<feature type="domain" description="G" evidence="1">
    <location>
        <begin position="2"/>
        <end position="66"/>
    </location>
</feature>
<dbReference type="Gene3D" id="3.40.50.300">
    <property type="entry name" value="P-loop containing nucleotide triphosphate hydrolases"/>
    <property type="match status" value="1"/>
</dbReference>
<keyword evidence="3" id="KW-1185">Reference proteome</keyword>
<proteinExistence type="predicted"/>
<dbReference type="EMBL" id="JAUIRO010000004">
    <property type="protein sequence ID" value="KAK0718542.1"/>
    <property type="molecule type" value="Genomic_DNA"/>
</dbReference>
<comment type="caution">
    <text evidence="2">The sequence shown here is derived from an EMBL/GenBank/DDBJ whole genome shotgun (WGS) entry which is preliminary data.</text>
</comment>
<evidence type="ECO:0000313" key="2">
    <source>
        <dbReference type="EMBL" id="KAK0718542.1"/>
    </source>
</evidence>
<dbReference type="Pfam" id="PF01926">
    <property type="entry name" value="MMR_HSR1"/>
    <property type="match status" value="1"/>
</dbReference>
<protein>
    <submittedName>
        <fullName evidence="2">P-loop containing nucleoside triphosphate hydrolase protein</fullName>
    </submittedName>
</protein>
<evidence type="ECO:0000313" key="3">
    <source>
        <dbReference type="Proteomes" id="UP001172101"/>
    </source>
</evidence>
<evidence type="ECO:0000259" key="1">
    <source>
        <dbReference type="Pfam" id="PF01926"/>
    </source>
</evidence>
<dbReference type="InterPro" id="IPR006073">
    <property type="entry name" value="GTP-bd"/>
</dbReference>
<dbReference type="AlphaFoldDB" id="A0AA40AMN4"/>
<dbReference type="RefSeq" id="XP_060297335.1">
    <property type="nucleotide sequence ID" value="XM_060435731.1"/>
</dbReference>
<dbReference type="GeneID" id="85319001"/>
<organism evidence="2 3">
    <name type="scientific">Lasiosphaeria miniovina</name>
    <dbReference type="NCBI Taxonomy" id="1954250"/>
    <lineage>
        <taxon>Eukaryota</taxon>
        <taxon>Fungi</taxon>
        <taxon>Dikarya</taxon>
        <taxon>Ascomycota</taxon>
        <taxon>Pezizomycotina</taxon>
        <taxon>Sordariomycetes</taxon>
        <taxon>Sordariomycetidae</taxon>
        <taxon>Sordariales</taxon>
        <taxon>Lasiosphaeriaceae</taxon>
        <taxon>Lasiosphaeria</taxon>
    </lineage>
</organism>
<sequence length="213" mass="23642">MTGAGKTTFASVASGQTNLQIGDTLESCTQEPQTVTFSLDNCNVLLIDTPGFDDSKRSDVDILMVIAKWISDHKSAMVRPKRLDGLILLHPITSNQIGDNERKRARLLEAILGVDAYKRVIIATTIWDDLDGDDMFTRGLEARFHRGEVWREMHAKGATILRHYNNRASAHYIIGKSIEKSKAENEGVELKIQKEMADSGGKVSRTSVGMRVI</sequence>